<sequence length="64" mass="6828">MSERVSVAEVTVPDAGLVPDPLEHTPDSKRVKPGATMKAEACGRRSRNRAFPGSVADSVAPLRR</sequence>
<gene>
    <name evidence="2" type="ORF">GCM10010422_48570</name>
</gene>
<reference evidence="2 3" key="1">
    <citation type="journal article" date="2019" name="Int. J. Syst. Evol. Microbiol.">
        <title>The Global Catalogue of Microorganisms (GCM) 10K type strain sequencing project: providing services to taxonomists for standard genome sequencing and annotation.</title>
        <authorList>
            <consortium name="The Broad Institute Genomics Platform"/>
            <consortium name="The Broad Institute Genome Sequencing Center for Infectious Disease"/>
            <person name="Wu L."/>
            <person name="Ma J."/>
        </authorList>
    </citation>
    <scope>NUCLEOTIDE SEQUENCE [LARGE SCALE GENOMIC DNA]</scope>
    <source>
        <strain evidence="2 3">JCM 6923</strain>
    </source>
</reference>
<proteinExistence type="predicted"/>
<dbReference type="Proteomes" id="UP001501721">
    <property type="component" value="Unassembled WGS sequence"/>
</dbReference>
<evidence type="ECO:0000256" key="1">
    <source>
        <dbReference type="SAM" id="MobiDB-lite"/>
    </source>
</evidence>
<evidence type="ECO:0000313" key="3">
    <source>
        <dbReference type="Proteomes" id="UP001501721"/>
    </source>
</evidence>
<protein>
    <submittedName>
        <fullName evidence="2">Uncharacterized protein</fullName>
    </submittedName>
</protein>
<comment type="caution">
    <text evidence="2">The sequence shown here is derived from an EMBL/GenBank/DDBJ whole genome shotgun (WGS) entry which is preliminary data.</text>
</comment>
<feature type="compositionally biased region" description="Basic and acidic residues" evidence="1">
    <location>
        <begin position="21"/>
        <end position="30"/>
    </location>
</feature>
<accession>A0ABN3M3T1</accession>
<dbReference type="EMBL" id="BAAATL010000025">
    <property type="protein sequence ID" value="GAA2495286.1"/>
    <property type="molecule type" value="Genomic_DNA"/>
</dbReference>
<feature type="region of interest" description="Disordered" evidence="1">
    <location>
        <begin position="16"/>
        <end position="64"/>
    </location>
</feature>
<organism evidence="2 3">
    <name type="scientific">Streptomyces graminearus</name>
    <dbReference type="NCBI Taxonomy" id="284030"/>
    <lineage>
        <taxon>Bacteria</taxon>
        <taxon>Bacillati</taxon>
        <taxon>Actinomycetota</taxon>
        <taxon>Actinomycetes</taxon>
        <taxon>Kitasatosporales</taxon>
        <taxon>Streptomycetaceae</taxon>
        <taxon>Streptomyces</taxon>
    </lineage>
</organism>
<keyword evidence="3" id="KW-1185">Reference proteome</keyword>
<evidence type="ECO:0000313" key="2">
    <source>
        <dbReference type="EMBL" id="GAA2495286.1"/>
    </source>
</evidence>
<name>A0ABN3M3T1_9ACTN</name>